<evidence type="ECO:0000313" key="2">
    <source>
        <dbReference type="EMBL" id="RNF62238.1"/>
    </source>
</evidence>
<dbReference type="EMBL" id="RIZI01000163">
    <property type="protein sequence ID" value="RNF62238.1"/>
    <property type="molecule type" value="Genomic_DNA"/>
</dbReference>
<feature type="domain" description="Glucose-methanol-choline oxidoreductase C-terminal" evidence="1">
    <location>
        <begin position="27"/>
        <end position="75"/>
    </location>
</feature>
<dbReference type="OrthoDB" id="9800167at2"/>
<dbReference type="Pfam" id="PF05199">
    <property type="entry name" value="GMC_oxred_C"/>
    <property type="match status" value="1"/>
</dbReference>
<organism evidence="2">
    <name type="scientific">Acidithiobacillus sulfuriphilus</name>
    <dbReference type="NCBI Taxonomy" id="1867749"/>
    <lineage>
        <taxon>Bacteria</taxon>
        <taxon>Pseudomonadati</taxon>
        <taxon>Pseudomonadota</taxon>
        <taxon>Acidithiobacillia</taxon>
        <taxon>Acidithiobacillales</taxon>
        <taxon>Acidithiobacillaceae</taxon>
        <taxon>Acidithiobacillus</taxon>
    </lineage>
</organism>
<dbReference type="RefSeq" id="WP_123103715.1">
    <property type="nucleotide sequence ID" value="NZ_CP127527.1"/>
</dbReference>
<dbReference type="Gene3D" id="3.50.50.60">
    <property type="entry name" value="FAD/NAD(P)-binding domain"/>
    <property type="match status" value="1"/>
</dbReference>
<gene>
    <name evidence="2" type="ORF">EC580_07525</name>
</gene>
<dbReference type="GO" id="GO:0016614">
    <property type="term" value="F:oxidoreductase activity, acting on CH-OH group of donors"/>
    <property type="evidence" value="ECO:0007669"/>
    <property type="project" value="InterPro"/>
</dbReference>
<comment type="caution">
    <text evidence="2">The sequence shown here is derived from an EMBL/GenBank/DDBJ whole genome shotgun (WGS) entry which is preliminary data.</text>
</comment>
<dbReference type="InterPro" id="IPR007867">
    <property type="entry name" value="GMC_OxRtase_C"/>
</dbReference>
<evidence type="ECO:0000259" key="1">
    <source>
        <dbReference type="Pfam" id="PF05199"/>
    </source>
</evidence>
<dbReference type="InterPro" id="IPR036188">
    <property type="entry name" value="FAD/NAD-bd_sf"/>
</dbReference>
<protein>
    <recommendedName>
        <fullName evidence="1">Glucose-methanol-choline oxidoreductase C-terminal domain-containing protein</fullName>
    </recommendedName>
</protein>
<sequence length="92" mass="9875">MDQGVALARKILGVAGARQLFVSPWMAVHPGGTVRLGDIVDQNLGCRYPNLHVCDASVIPEPWGLPPTLTLLTLARYLARILAQGSATAERK</sequence>
<accession>A0A3M8R0Z2</accession>
<name>A0A3M8R0Z2_9PROT</name>
<proteinExistence type="predicted"/>
<dbReference type="AlphaFoldDB" id="A0A3M8R0Z2"/>
<dbReference type="SUPFAM" id="SSF51905">
    <property type="entry name" value="FAD/NAD(P)-binding domain"/>
    <property type="match status" value="1"/>
</dbReference>
<reference evidence="2" key="1">
    <citation type="submission" date="2018-10" db="EMBL/GenBank/DDBJ databases">
        <title>Acidithiobacillus sulfuriphilus sp. nov.: an extremely acidophilic sulfur-oxidizing chemolithotroph isolated from a neutral pH environment.</title>
        <authorList>
            <person name="Falagan C."/>
            <person name="Moya-Beltran A."/>
            <person name="Quatrini R."/>
            <person name="Johnson D.B."/>
        </authorList>
    </citation>
    <scope>NUCLEOTIDE SEQUENCE [LARGE SCALE GENOMIC DNA]</scope>
    <source>
        <strain evidence="2">CJ-2</strain>
    </source>
</reference>